<protein>
    <submittedName>
        <fullName evidence="2">Uncharacterized protein</fullName>
    </submittedName>
</protein>
<gene>
    <name evidence="2" type="ORF">DIT97_02415</name>
</gene>
<accession>A0A3D3R057</accession>
<organism evidence="2 3">
    <name type="scientific">Gimesia maris</name>
    <dbReference type="NCBI Taxonomy" id="122"/>
    <lineage>
        <taxon>Bacteria</taxon>
        <taxon>Pseudomonadati</taxon>
        <taxon>Planctomycetota</taxon>
        <taxon>Planctomycetia</taxon>
        <taxon>Planctomycetales</taxon>
        <taxon>Planctomycetaceae</taxon>
        <taxon>Gimesia</taxon>
    </lineage>
</organism>
<proteinExistence type="predicted"/>
<comment type="caution">
    <text evidence="2">The sequence shown here is derived from an EMBL/GenBank/DDBJ whole genome shotgun (WGS) entry which is preliminary data.</text>
</comment>
<sequence length="151" mass="17057">MYLHLTVILMLISMLSHTVLGCGWHHAHHCHVGEHDTCQTVKLCQHEAAHAAHEHKHSHAQSNHCSQEPDQQDPVQQDSDPCQEGRCSYLAATTVKVHEESSQLISLMPLWDELFSAREKQYVDHMPFFSSASVFLSPGVRAQSLTTVWLI</sequence>
<name>A0A3D3R057_9PLAN</name>
<evidence type="ECO:0000256" key="1">
    <source>
        <dbReference type="SAM" id="MobiDB-lite"/>
    </source>
</evidence>
<dbReference type="EMBL" id="DQAY01000019">
    <property type="protein sequence ID" value="HCO21966.1"/>
    <property type="molecule type" value="Genomic_DNA"/>
</dbReference>
<reference evidence="2 3" key="1">
    <citation type="journal article" date="2018" name="Nat. Biotechnol.">
        <title>A standardized bacterial taxonomy based on genome phylogeny substantially revises the tree of life.</title>
        <authorList>
            <person name="Parks D.H."/>
            <person name="Chuvochina M."/>
            <person name="Waite D.W."/>
            <person name="Rinke C."/>
            <person name="Skarshewski A."/>
            <person name="Chaumeil P.A."/>
            <person name="Hugenholtz P."/>
        </authorList>
    </citation>
    <scope>NUCLEOTIDE SEQUENCE [LARGE SCALE GENOMIC DNA]</scope>
    <source>
        <strain evidence="2">UBA9375</strain>
    </source>
</reference>
<evidence type="ECO:0000313" key="3">
    <source>
        <dbReference type="Proteomes" id="UP000263642"/>
    </source>
</evidence>
<dbReference type="AlphaFoldDB" id="A0A3D3R057"/>
<feature type="compositionally biased region" description="Low complexity" evidence="1">
    <location>
        <begin position="68"/>
        <end position="82"/>
    </location>
</feature>
<evidence type="ECO:0000313" key="2">
    <source>
        <dbReference type="EMBL" id="HCO21966.1"/>
    </source>
</evidence>
<feature type="region of interest" description="Disordered" evidence="1">
    <location>
        <begin position="55"/>
        <end position="82"/>
    </location>
</feature>
<dbReference type="Proteomes" id="UP000263642">
    <property type="component" value="Unassembled WGS sequence"/>
</dbReference>